<sequence length="155" mass="17821">MKAISDRFWNKVAIEKIEECWRYLEYIDKGGYGRFWYKSSSIRAHRVAWELANGPISNGLDILHKCNNRSCCNPKHLYCGTHSDNMKDKSISGNVSSLSLGLGKSKLHNYEILDIRIMKGVKSQREIAKEFNVSQHTIGCILRNSGWLCKEGYYV</sequence>
<feature type="domain" description="HNH nuclease" evidence="1">
    <location>
        <begin position="44"/>
        <end position="86"/>
    </location>
</feature>
<keyword evidence="3" id="KW-0378">Hydrolase</keyword>
<evidence type="ECO:0000259" key="1">
    <source>
        <dbReference type="Pfam" id="PF13392"/>
    </source>
</evidence>
<dbReference type="Pfam" id="PF13392">
    <property type="entry name" value="HNH_3"/>
    <property type="match status" value="1"/>
</dbReference>
<evidence type="ECO:0000313" key="3">
    <source>
        <dbReference type="EMBL" id="QJA85688.1"/>
    </source>
</evidence>
<reference evidence="3" key="1">
    <citation type="submission" date="2020-03" db="EMBL/GenBank/DDBJ databases">
        <title>The deep terrestrial virosphere.</title>
        <authorList>
            <person name="Holmfeldt K."/>
            <person name="Nilsson E."/>
            <person name="Simone D."/>
            <person name="Lopez-Fernandez M."/>
            <person name="Wu X."/>
            <person name="de Brujin I."/>
            <person name="Lundin D."/>
            <person name="Andersson A."/>
            <person name="Bertilsson S."/>
            <person name="Dopson M."/>
        </authorList>
    </citation>
    <scope>NUCLEOTIDE SEQUENCE</scope>
    <source>
        <strain evidence="2">MM415A01699</strain>
        <strain evidence="3">MM415B02188</strain>
    </source>
</reference>
<dbReference type="InterPro" id="IPR044930">
    <property type="entry name" value="Homing_endonuclease_His-Me"/>
</dbReference>
<gene>
    <name evidence="2" type="ORF">MM415A01699_0006</name>
    <name evidence="3" type="ORF">MM415B02188_0011</name>
</gene>
<dbReference type="EMBL" id="MT142187">
    <property type="protein sequence ID" value="QJA75816.1"/>
    <property type="molecule type" value="Genomic_DNA"/>
</dbReference>
<dbReference type="InterPro" id="IPR044925">
    <property type="entry name" value="His-Me_finger_sf"/>
</dbReference>
<dbReference type="Gene3D" id="3.90.75.10">
    <property type="entry name" value="Homing Intron 3 (I-ppo) Encoded Endonuclease, Chain A"/>
    <property type="match status" value="1"/>
</dbReference>
<keyword evidence="3" id="KW-0255">Endonuclease</keyword>
<name>A0A6M3KWQ8_9ZZZZ</name>
<keyword evidence="3" id="KW-0540">Nuclease</keyword>
<evidence type="ECO:0000313" key="2">
    <source>
        <dbReference type="EMBL" id="QJA75816.1"/>
    </source>
</evidence>
<dbReference type="EMBL" id="MT142589">
    <property type="protein sequence ID" value="QJA85688.1"/>
    <property type="molecule type" value="Genomic_DNA"/>
</dbReference>
<organism evidence="3">
    <name type="scientific">viral metagenome</name>
    <dbReference type="NCBI Taxonomy" id="1070528"/>
    <lineage>
        <taxon>unclassified sequences</taxon>
        <taxon>metagenomes</taxon>
        <taxon>organismal metagenomes</taxon>
    </lineage>
</organism>
<proteinExistence type="predicted"/>
<protein>
    <submittedName>
        <fullName evidence="3">Putative homing endonuclease</fullName>
    </submittedName>
</protein>
<dbReference type="GO" id="GO:0004519">
    <property type="term" value="F:endonuclease activity"/>
    <property type="evidence" value="ECO:0007669"/>
    <property type="project" value="UniProtKB-KW"/>
</dbReference>
<accession>A0A6M3KWQ8</accession>
<dbReference type="InterPro" id="IPR003615">
    <property type="entry name" value="HNH_nuc"/>
</dbReference>
<dbReference type="SUPFAM" id="SSF54060">
    <property type="entry name" value="His-Me finger endonucleases"/>
    <property type="match status" value="1"/>
</dbReference>
<dbReference type="AlphaFoldDB" id="A0A6M3KWQ8"/>